<evidence type="ECO:0000256" key="3">
    <source>
        <dbReference type="ARBA" id="ARBA00023002"/>
    </source>
</evidence>
<evidence type="ECO:0000313" key="6">
    <source>
        <dbReference type="EMBL" id="ALD83788.1"/>
    </source>
</evidence>
<dbReference type="GO" id="GO:0016627">
    <property type="term" value="F:oxidoreductase activity, acting on the CH-CH group of donors"/>
    <property type="evidence" value="ECO:0007669"/>
    <property type="project" value="InterPro"/>
</dbReference>
<evidence type="ECO:0000259" key="5">
    <source>
        <dbReference type="Pfam" id="PF11794"/>
    </source>
</evidence>
<dbReference type="SMR" id="A0A0M5KK37"/>
<feature type="domain" description="HpaB/PvcC/4-BUDH C-terminal" evidence="4">
    <location>
        <begin position="294"/>
        <end position="462"/>
    </location>
</feature>
<name>A0A0M5KK37_9MICC</name>
<dbReference type="Pfam" id="PF11794">
    <property type="entry name" value="HpaB_N"/>
    <property type="match status" value="1"/>
</dbReference>
<dbReference type="InterPro" id="IPR046373">
    <property type="entry name" value="Acyl-CoA_Oxase/DH_mid-dom_sf"/>
</dbReference>
<protein>
    <submittedName>
        <fullName evidence="6">NpdA2</fullName>
    </submittedName>
</protein>
<dbReference type="EMBL" id="KR010359">
    <property type="protein sequence ID" value="ALD83788.1"/>
    <property type="molecule type" value="Genomic_DNA"/>
</dbReference>
<dbReference type="PANTHER" id="PTHR36117:SF3">
    <property type="entry name" value="4-HYDROXYPHENYLACETATE 3-MONOOXYGENASE-RELATED"/>
    <property type="match status" value="1"/>
</dbReference>
<dbReference type="Pfam" id="PF03241">
    <property type="entry name" value="HpaB"/>
    <property type="match status" value="1"/>
</dbReference>
<dbReference type="SUPFAM" id="SSF47203">
    <property type="entry name" value="Acyl-CoA dehydrogenase C-terminal domain-like"/>
    <property type="match status" value="1"/>
</dbReference>
<accession>A0A0M5KK37</accession>
<dbReference type="Gene3D" id="2.40.110.10">
    <property type="entry name" value="Butyryl-CoA Dehydrogenase, subunit A, domain 2"/>
    <property type="match status" value="1"/>
</dbReference>
<gene>
    <name evidence="6" type="primary">npdA2</name>
</gene>
<proteinExistence type="predicted"/>
<dbReference type="SUPFAM" id="SSF56645">
    <property type="entry name" value="Acyl-CoA dehydrogenase NM domain-like"/>
    <property type="match status" value="1"/>
</dbReference>
<keyword evidence="2" id="KW-0274">FAD</keyword>
<keyword evidence="1" id="KW-0285">Flavoprotein</keyword>
<reference evidence="6" key="1">
    <citation type="submission" date="2015-03" db="EMBL/GenBank/DDBJ databases">
        <title>p-nitrophenol degrading gene npdA2 coding sequence in Arthrobacter sp. CN2.</title>
        <authorList>
            <person name="Ren L."/>
            <person name="Shi Y."/>
            <person name="Yan Y."/>
        </authorList>
    </citation>
    <scope>NUCLEOTIDE SEQUENCE</scope>
    <source>
        <strain evidence="6">CN2</strain>
    </source>
</reference>
<evidence type="ECO:0000256" key="1">
    <source>
        <dbReference type="ARBA" id="ARBA00022630"/>
    </source>
</evidence>
<feature type="domain" description="HpaB/PvcC/4-BUDH N-terminal" evidence="5">
    <location>
        <begin position="3"/>
        <end position="271"/>
    </location>
</feature>
<dbReference type="InterPro" id="IPR024719">
    <property type="entry name" value="HpaB/PvcC/4-BUDH_C"/>
</dbReference>
<dbReference type="Gene3D" id="1.10.3140.10">
    <property type="entry name" value="4-hydroxybutyryl-coa dehydratase, domain 1"/>
    <property type="match status" value="1"/>
</dbReference>
<dbReference type="InterPro" id="IPR036250">
    <property type="entry name" value="AcylCo_DH-like_C"/>
</dbReference>
<organism evidence="6">
    <name type="scientific">Arthrobacter sp. CN2</name>
    <dbReference type="NCBI Taxonomy" id="485530"/>
    <lineage>
        <taxon>Bacteria</taxon>
        <taxon>Bacillati</taxon>
        <taxon>Actinomycetota</taxon>
        <taxon>Actinomycetes</taxon>
        <taxon>Micrococcales</taxon>
        <taxon>Micrococcaceae</taxon>
        <taxon>Arthrobacter</taxon>
    </lineage>
</organism>
<sequence>MRTGKEYLESLRDGRQVYVGGELIEDVTTHPKTKGYAQAIAEYYDLHLKPENQDLLTFVDENGKRESMHWFLPRSKEDVVKRRNYADFIFRHFQGGIFTRPPAGMNVVMFTQVDDQEPWAENSRFKNGHRDLSGNIQRHWEEVTSKDLAVSPMFVDVQYDRGRDDAMAETPMLSIVEENDEGIVVRGWKAIGTSIPFVNNLLIGNLWRPGQTAEQTVYAMVPLATPGVSVVARESRAQPDADPYDRPLATLGDELDGMVYFDNVLIPWAQVQHVGNPEHAKWYPQRQFDWVHLETQIRQTVHAELMVGLGLLITQSLGTSKNPVVQSQLAELIRFRETCRAFMIAAEETGFHTPGGLYKPNNIFIDFGRAHYLEHQHEMVNMLIEFCGRGIVIQPTKRELDHPYIGPKLQEALRGSEISARDRIKIFRQISERFLTEFGTRHEMFEKFNGTPPYLINILTMQRTEYQVDGPLTQLARDVLGFGDTAELGKRAEEADEASHYASVKFQPEYARSQDVHDGYIDDVEPGDTAVTTPA</sequence>
<dbReference type="Gene3D" id="1.20.140.10">
    <property type="entry name" value="Butyryl-CoA Dehydrogenase, subunit A, domain 3"/>
    <property type="match status" value="1"/>
</dbReference>
<evidence type="ECO:0000256" key="2">
    <source>
        <dbReference type="ARBA" id="ARBA00022827"/>
    </source>
</evidence>
<dbReference type="InterPro" id="IPR024674">
    <property type="entry name" value="HpaB/PvcC/4-BUDH_N"/>
</dbReference>
<dbReference type="InterPro" id="IPR004925">
    <property type="entry name" value="HpaB/PvcC/4-BUDH"/>
</dbReference>
<dbReference type="AlphaFoldDB" id="A0A0M5KK37"/>
<keyword evidence="3" id="KW-0560">Oxidoreductase</keyword>
<dbReference type="InterPro" id="IPR009100">
    <property type="entry name" value="AcylCoA_DH/oxidase_NM_dom_sf"/>
</dbReference>
<evidence type="ECO:0000259" key="4">
    <source>
        <dbReference type="Pfam" id="PF03241"/>
    </source>
</evidence>
<dbReference type="PANTHER" id="PTHR36117">
    <property type="entry name" value="4-HYDROXYPHENYLACETATE 3-MONOOXYGENASE-RELATED"/>
    <property type="match status" value="1"/>
</dbReference>